<name>A0A7D4HU05_9BURK</name>
<dbReference type="EMBL" id="CP053985">
    <property type="protein sequence ID" value="QKH33520.1"/>
    <property type="molecule type" value="Genomic_DNA"/>
</dbReference>
<reference evidence="15 16" key="1">
    <citation type="submission" date="2020-05" db="EMBL/GenBank/DDBJ databases">
        <title>FDA dAtabase for Regulatory Grade micrObial Sequences (FDA-ARGOS): Supporting development and validation of Infectious Disease Dx tests.</title>
        <authorList>
            <person name="Sproer C."/>
            <person name="Gronow S."/>
            <person name="Severitt S."/>
            <person name="Schroder I."/>
            <person name="Tallon L."/>
            <person name="Sadzewicz L."/>
            <person name="Zhao X."/>
            <person name="Vavikolanu K."/>
            <person name="Mehta A."/>
            <person name="Aluvathingal J."/>
            <person name="Nadendla S."/>
            <person name="Myers T."/>
            <person name="Yan Y."/>
            <person name="Sichtig H."/>
        </authorList>
    </citation>
    <scope>NUCLEOTIDE SEQUENCE [LARGE SCALE GENOMIC DNA]</scope>
    <source>
        <strain evidence="15 16">FDAARGOS_790</strain>
    </source>
</reference>
<feature type="domain" description="Trimeric autotransporter adhesin YadA-like stalk" evidence="14">
    <location>
        <begin position="461"/>
        <end position="494"/>
    </location>
</feature>
<feature type="domain" description="Trimeric autotransporter adhesin YadA-like stalk" evidence="14">
    <location>
        <begin position="210"/>
        <end position="249"/>
    </location>
</feature>
<dbReference type="InterPro" id="IPR008640">
    <property type="entry name" value="Adhesin_Head_dom"/>
</dbReference>
<dbReference type="GO" id="GO:0015031">
    <property type="term" value="P:protein transport"/>
    <property type="evidence" value="ECO:0007669"/>
    <property type="project" value="UniProtKB-KW"/>
</dbReference>
<dbReference type="GO" id="GO:0009986">
    <property type="term" value="C:cell surface"/>
    <property type="evidence" value="ECO:0007669"/>
    <property type="project" value="UniProtKB-SubCell"/>
</dbReference>
<keyword evidence="4" id="KW-0813">Transport</keyword>
<dbReference type="InterPro" id="IPR008635">
    <property type="entry name" value="Coiled_stalk_dom"/>
</dbReference>
<evidence type="ECO:0000259" key="12">
    <source>
        <dbReference type="Pfam" id="PF03895"/>
    </source>
</evidence>
<evidence type="ECO:0000256" key="1">
    <source>
        <dbReference type="ARBA" id="ARBA00004241"/>
    </source>
</evidence>
<feature type="domain" description="Trimeric autotransporter adhesin YadA-like head" evidence="13">
    <location>
        <begin position="639"/>
        <end position="665"/>
    </location>
</feature>
<keyword evidence="9" id="KW-0472">Membrane</keyword>
<feature type="domain" description="Trimeric autotransporter adhesin YadA-like stalk" evidence="14">
    <location>
        <begin position="1722"/>
        <end position="1754"/>
    </location>
</feature>
<comment type="subcellular location">
    <subcellularLocation>
        <location evidence="2">Cell outer membrane</location>
    </subcellularLocation>
    <subcellularLocation>
        <location evidence="1">Cell surface</location>
    </subcellularLocation>
</comment>
<protein>
    <submittedName>
        <fullName evidence="15">YadA-like family protein</fullName>
    </submittedName>
</protein>
<evidence type="ECO:0000256" key="6">
    <source>
        <dbReference type="ARBA" id="ARBA00022692"/>
    </source>
</evidence>
<evidence type="ECO:0000259" key="14">
    <source>
        <dbReference type="Pfam" id="PF05662"/>
    </source>
</evidence>
<evidence type="ECO:0000256" key="5">
    <source>
        <dbReference type="ARBA" id="ARBA00022452"/>
    </source>
</evidence>
<feature type="domain" description="Trimeric autotransporter adhesin YadA-like stalk" evidence="14">
    <location>
        <begin position="1564"/>
        <end position="1601"/>
    </location>
</feature>
<feature type="domain" description="Trimeric autotransporter adhesin YadA-like stalk" evidence="14">
    <location>
        <begin position="1428"/>
        <end position="1467"/>
    </location>
</feature>
<comment type="similarity">
    <text evidence="3">Belongs to the autotransporter-2 (AT-2) (TC 1.B.40) family.</text>
</comment>
<evidence type="ECO:0000256" key="9">
    <source>
        <dbReference type="ARBA" id="ARBA00023136"/>
    </source>
</evidence>
<evidence type="ECO:0000313" key="16">
    <source>
        <dbReference type="Proteomes" id="UP000500970"/>
    </source>
</evidence>
<feature type="compositionally biased region" description="Low complexity" evidence="11">
    <location>
        <begin position="1647"/>
        <end position="1666"/>
    </location>
</feature>
<feature type="domain" description="Trimeric autotransporter adhesin YadA-like head" evidence="13">
    <location>
        <begin position="881"/>
        <end position="907"/>
    </location>
</feature>
<sequence length="1840" mass="178520">MQAGALAAGSTALGQWARATAAGSVAIGGSISSNTAAAGAQAAGLNAVAIAGESRALGADSVAVGTRAQARRDGDVAIGVGSVADGTTGNFSAVAIGRGSSALGENAVALGNANRASGPGAVALGNSSAATGARALAIGDDANALAAQSLSLGADSVASNSGDVALGAGSATAAAVGTSGVSIAGRSYSFAGSAPASTVSVGSAGVERTITNVAAGRLGALSTDAINGSQLHATNQAVNALGDRAVTYDGNAGDPKNLITLGGPASTDGGVTGGTKLSNLARGAVSASSTDAVNGSQLHDTNQDVLRMGDRVTNLGGTLTNMGGTLTSLGDTVTNMGDTLTNLGGSLTNLTGDTSQTNTDANGLGIRYARTNERGLAPIDAYAQGVGSTALGYNARSTADNALALGRDAQASHAGSVALGANAVANGATLGAAAYRSGTAAVAGASPVGEVSVGSAGAERRITNVAAGATDTDAVNVSQLKSVADNMGSLGDRAVAYDGKAGDPKTLITLAGPASTDGGVTGGTKLTNLARGAVSASSTDAVNGSQLHETNQDLLRMGDRVTTMGGTMTSLGDTVTNLGDTVTSMGGTVTTLGDTLTSLGGSLTNLTGDTSQTNTDANGLGIRYARTNERGLAPLDAYAQGVGSTALGYNARSTADNALALGRDAQASHAGSVALGANAVANGATLATAAYRSGAAAVAGASPVGEVSIGSGGAERRITHVAAGATDTDAVNVSQLKSVADNVGSLGDRAVAYDGKAGDPKTLITLAGPASTDGGVTGGTKLTNLARGAVSATSTDAVNGSQLYDTNQDVLRMGDTVTNMGGTLTSLGDTVTNMGDMLTNLGGSLTNLTGDTSQTNTDANGLGIRYARTNERGLAPLDAYAQGVGSTALGYNARSTADNALALGRDAQASHGGSVALGANAVANGATLATAAYRSGAAAVAGASPVGEVSIGSGGAERRITHVAAGATDTDAVNVSQLKSVVDDVSSLGDRAVAYDGKAGDPKTLITLAGPTSTDGGATGGTKLSNLARGVVSASSTDAVNGSQLHDTNQDVLRMGDTMTNLGDTLTTMGDKFTNLTGDANKISKVDNGLGIRYARTNESGLAEDDAYAQGVGSTALGYNARATADNALALGRDAVASQAGSVALGSGSASTRALAPITGSLAIGSGGALVPFNTADLTLLGEVSVGHDGAYRQITNVADGTDQHDAVTLRQLTGAIGSLTTTGTQYFHANSAAPDSLATGVEAIAIGPQTVVNGDRGLGIGERAVVDQSAPGGIALGQQARSTSADSIAMGTQALADAVQGVALGAGSKVIAGGGVALGAGSIAKVVGGAAGYLPQGADGAAVNATRSKLAALSVGDVDAGNFRQITGVAAGTVDSDAVNVSQLKALASNVSGLDAGGVKYDLNPDGAINYGMVTLNPGGSATVLRNVARGGLSADSTDAVNGSQLFETNQYVKSIGDTVDNFTKGGGGIKYFHANGGASAMLPDSQANGLGSIAMGPGATANGGNSVALGNGAAAGKDGDVALGAGAVADRGAERYAGKYSDAQNRSAGTVSVGSSGAERTLSNLADGRDATDAVNLRQLDGALKQANDYTDKRLQEVAGNVLQVGDQLTALDERVTGVEGDVTNISNGAAGMFQTSQEEKAAKSPKASGANSAAGGAGAVASGKNSTAIGNGAQASGAGATALGNGSKASGSNAVALGAGSVADRDNTVSVGAAGSERQIANVARGTAGTDAVNVNQLREIESGMNNQVAGLRKDVQGLDNRLSAGVASAMAMSALPQAYLPGRSMFSMGGGAWRGESGFAMGLSTVSDNGRWVVKGLASSTSRGDYGASVGVGYQW</sequence>
<feature type="domain" description="Trimeric autotransporter adhesin YadA-like head" evidence="13">
    <location>
        <begin position="1272"/>
        <end position="1295"/>
    </location>
</feature>
<dbReference type="SUPFAM" id="SSF101967">
    <property type="entry name" value="Adhesin YadA, collagen-binding domain"/>
    <property type="match status" value="10"/>
</dbReference>
<dbReference type="Pfam" id="PF03895">
    <property type="entry name" value="YadA_anchor"/>
    <property type="match status" value="1"/>
</dbReference>
<feature type="domain" description="Trimeric autotransporter adhesin YadA-like head" evidence="13">
    <location>
        <begin position="7"/>
        <end position="29"/>
    </location>
</feature>
<dbReference type="InterPro" id="IPR005594">
    <property type="entry name" value="YadA_C"/>
</dbReference>
<keyword evidence="7" id="KW-0732">Signal</keyword>
<dbReference type="SUPFAM" id="SSF54523">
    <property type="entry name" value="Pili subunits"/>
    <property type="match status" value="1"/>
</dbReference>
<feature type="domain" description="Trimeric autotransporter adhesin YadA-like stalk" evidence="14">
    <location>
        <begin position="276"/>
        <end position="317"/>
    </location>
</feature>
<evidence type="ECO:0000256" key="2">
    <source>
        <dbReference type="ARBA" id="ARBA00004442"/>
    </source>
</evidence>
<feature type="domain" description="Trimeric autotransporter adhesin YadA-like head" evidence="13">
    <location>
        <begin position="1109"/>
        <end position="1135"/>
    </location>
</feature>
<feature type="domain" description="Trimeric autotransporter adhesin YadA-like stalk" evidence="14">
    <location>
        <begin position="717"/>
        <end position="750"/>
    </location>
</feature>
<feature type="domain" description="Trimeric autotransporter adhesin YadA-like head" evidence="13">
    <location>
        <begin position="1239"/>
        <end position="1257"/>
    </location>
</feature>
<feature type="domain" description="Trimeric autotransporter adhesin YadA-like head" evidence="13">
    <location>
        <begin position="116"/>
        <end position="142"/>
    </location>
</feature>
<feature type="region of interest" description="Disordered" evidence="11">
    <location>
        <begin position="1639"/>
        <end position="1666"/>
    </location>
</feature>
<dbReference type="InterPro" id="IPR045584">
    <property type="entry name" value="Pilin-like"/>
</dbReference>
<feature type="domain" description="Trimeric autotransporter adhesin YadA-like head" evidence="13">
    <location>
        <begin position="1664"/>
        <end position="1690"/>
    </location>
</feature>
<feature type="domain" description="Trimeric autotransporter adhesin YadA-like head" evidence="13">
    <location>
        <begin position="383"/>
        <end position="409"/>
    </location>
</feature>
<feature type="domain" description="Trimeric autotransporter adhesin YadA-like stalk" evidence="14">
    <location>
        <begin position="1023"/>
        <end position="1063"/>
    </location>
</feature>
<keyword evidence="5" id="KW-1134">Transmembrane beta strand</keyword>
<evidence type="ECO:0000256" key="4">
    <source>
        <dbReference type="ARBA" id="ARBA00022448"/>
    </source>
</evidence>
<organism evidence="15 16">
    <name type="scientific">Achromobacter pestifer</name>
    <dbReference type="NCBI Taxonomy" id="1353889"/>
    <lineage>
        <taxon>Bacteria</taxon>
        <taxon>Pseudomonadati</taxon>
        <taxon>Pseudomonadota</taxon>
        <taxon>Betaproteobacteria</taxon>
        <taxon>Burkholderiales</taxon>
        <taxon>Alcaligenaceae</taxon>
        <taxon>Achromobacter</taxon>
    </lineage>
</organism>
<keyword evidence="6" id="KW-0812">Transmembrane</keyword>
<dbReference type="KEGG" id="apes:FOC84_00620"/>
<evidence type="ECO:0000313" key="15">
    <source>
        <dbReference type="EMBL" id="QKH33520.1"/>
    </source>
</evidence>
<keyword evidence="16" id="KW-1185">Reference proteome</keyword>
<gene>
    <name evidence="15" type="ORF">FOC84_00620</name>
</gene>
<feature type="domain" description="Trimeric autotransporter adhesin YadA-like stalk" evidence="14">
    <location>
        <begin position="1366"/>
        <end position="1394"/>
    </location>
</feature>
<keyword evidence="8" id="KW-0653">Protein transport</keyword>
<feature type="domain" description="Trimeric autotransporter adhesin YadA-like stalk" evidence="14">
    <location>
        <begin position="781"/>
        <end position="819"/>
    </location>
</feature>
<evidence type="ECO:0000256" key="10">
    <source>
        <dbReference type="ARBA" id="ARBA00023237"/>
    </source>
</evidence>
<evidence type="ECO:0000256" key="3">
    <source>
        <dbReference type="ARBA" id="ARBA00005848"/>
    </source>
</evidence>
<dbReference type="Pfam" id="PF05658">
    <property type="entry name" value="YadA_head"/>
    <property type="match status" value="13"/>
</dbReference>
<feature type="domain" description="Trimeric autotransporter adhesin YadA-like stalk" evidence="14">
    <location>
        <begin position="525"/>
        <end position="558"/>
    </location>
</feature>
<feature type="domain" description="Trimeric autotransporter adhesin YadA-like C-terminal membrane anchor" evidence="12">
    <location>
        <begin position="1780"/>
        <end position="1840"/>
    </location>
</feature>
<keyword evidence="10" id="KW-0998">Cell outer membrane</keyword>
<dbReference type="Pfam" id="PF05662">
    <property type="entry name" value="YadA_stalk"/>
    <property type="match status" value="13"/>
</dbReference>
<feature type="domain" description="Trimeric autotransporter adhesin YadA-like head" evidence="13">
    <location>
        <begin position="1692"/>
        <end position="1716"/>
    </location>
</feature>
<feature type="domain" description="Trimeric autotransporter adhesin YadA-like stalk" evidence="14">
    <location>
        <begin position="959"/>
        <end position="992"/>
    </location>
</feature>
<evidence type="ECO:0000259" key="13">
    <source>
        <dbReference type="Pfam" id="PF05658"/>
    </source>
</evidence>
<evidence type="ECO:0000256" key="8">
    <source>
        <dbReference type="ARBA" id="ARBA00022927"/>
    </source>
</evidence>
<feature type="domain" description="Trimeric autotransporter adhesin YadA-like head" evidence="13">
    <location>
        <begin position="1489"/>
        <end position="1515"/>
    </location>
</feature>
<evidence type="ECO:0000256" key="7">
    <source>
        <dbReference type="ARBA" id="ARBA00022729"/>
    </source>
</evidence>
<proteinExistence type="inferred from homology"/>
<evidence type="ECO:0000256" key="11">
    <source>
        <dbReference type="SAM" id="MobiDB-lite"/>
    </source>
</evidence>
<dbReference type="GO" id="GO:0009279">
    <property type="term" value="C:cell outer membrane"/>
    <property type="evidence" value="ECO:0007669"/>
    <property type="project" value="UniProtKB-SubCell"/>
</dbReference>
<dbReference type="Gene3D" id="1.20.5.170">
    <property type="match status" value="6"/>
</dbReference>
<dbReference type="Gene3D" id="3.30.1300.30">
    <property type="entry name" value="GSPII I/J protein-like"/>
    <property type="match status" value="1"/>
</dbReference>
<dbReference type="Gene3D" id="2.150.10.10">
    <property type="entry name" value="Serralysin-like metalloprotease, C-terminal"/>
    <property type="match status" value="10"/>
</dbReference>
<dbReference type="CDD" id="cd12820">
    <property type="entry name" value="LbR_YadA-like"/>
    <property type="match status" value="1"/>
</dbReference>
<feature type="domain" description="Trimeric autotransporter adhesin YadA-like stalk" evidence="14">
    <location>
        <begin position="1194"/>
        <end position="1234"/>
    </location>
</feature>
<feature type="domain" description="Trimeric autotransporter adhesin YadA-like head" evidence="13">
    <location>
        <begin position="92"/>
        <end position="112"/>
    </location>
</feature>
<dbReference type="InterPro" id="IPR011049">
    <property type="entry name" value="Serralysin-like_metalloprot_C"/>
</dbReference>
<dbReference type="Proteomes" id="UP000500970">
    <property type="component" value="Chromosome"/>
</dbReference>
<accession>A0A7D4HU05</accession>
<feature type="domain" description="Trimeric autotransporter adhesin YadA-like head" evidence="13">
    <location>
        <begin position="56"/>
        <end position="82"/>
    </location>
</feature>